<dbReference type="Proteomes" id="UP000053911">
    <property type="component" value="Unassembled WGS sequence"/>
</dbReference>
<dbReference type="GO" id="GO:0005737">
    <property type="term" value="C:cytoplasm"/>
    <property type="evidence" value="ECO:0007669"/>
    <property type="project" value="TreeGrafter"/>
</dbReference>
<reference evidence="5" key="1">
    <citation type="journal article" date="2015" name="MBio">
        <title>Genome-Resolved Metagenomic Analysis Reveals Roles for Candidate Phyla and Other Microbial Community Members in Biogeochemical Transformations in Oil Reservoirs.</title>
        <authorList>
            <person name="Hu P."/>
            <person name="Tom L."/>
            <person name="Singh A."/>
            <person name="Thomas B.C."/>
            <person name="Baker B.J."/>
            <person name="Piceno Y.M."/>
            <person name="Andersen G.L."/>
            <person name="Banfield J.F."/>
        </authorList>
    </citation>
    <scope>NUCLEOTIDE SEQUENCE [LARGE SCALE GENOMIC DNA]</scope>
</reference>
<dbReference type="PATRIC" id="fig|172049.5.peg.216"/>
<dbReference type="InterPro" id="IPR014729">
    <property type="entry name" value="Rossmann-like_a/b/a_fold"/>
</dbReference>
<dbReference type="SUPFAM" id="SSF52374">
    <property type="entry name" value="Nucleotidylyl transferase"/>
    <property type="match status" value="1"/>
</dbReference>
<name>A0A101EKR6_9EURY</name>
<dbReference type="EMBL" id="LGFD01000072">
    <property type="protein sequence ID" value="KUK16725.1"/>
    <property type="molecule type" value="Genomic_DNA"/>
</dbReference>
<dbReference type="AlphaFoldDB" id="A0A101EKR6"/>
<dbReference type="EC" id="6.1.1.1" evidence="1"/>
<comment type="caution">
    <text evidence="4">The sequence shown here is derived from an EMBL/GenBank/DDBJ whole genome shotgun (WGS) entry which is preliminary data.</text>
</comment>
<evidence type="ECO:0000313" key="5">
    <source>
        <dbReference type="Proteomes" id="UP000053911"/>
    </source>
</evidence>
<gene>
    <name evidence="4" type="ORF">XD54_1979</name>
</gene>
<dbReference type="GO" id="GO:0004831">
    <property type="term" value="F:tyrosine-tRNA ligase activity"/>
    <property type="evidence" value="ECO:0007669"/>
    <property type="project" value="UniProtKB-EC"/>
</dbReference>
<sequence>TYTTFEELKKDFAEGKIHPLDLKNAVAEYLVELLKPVREYFEKHPEPLELMKSVQITR</sequence>
<evidence type="ECO:0000313" key="4">
    <source>
        <dbReference type="EMBL" id="KUK16725.1"/>
    </source>
</evidence>
<dbReference type="PANTHER" id="PTHR46264">
    <property type="entry name" value="TYROSINE-TRNA LIGASE"/>
    <property type="match status" value="1"/>
</dbReference>
<proteinExistence type="predicted"/>
<evidence type="ECO:0000256" key="3">
    <source>
        <dbReference type="ARBA" id="ARBA00048248"/>
    </source>
</evidence>
<evidence type="ECO:0000256" key="1">
    <source>
        <dbReference type="ARBA" id="ARBA00013160"/>
    </source>
</evidence>
<comment type="catalytic activity">
    <reaction evidence="3">
        <text>tRNA(Tyr) + L-tyrosine + ATP = L-tyrosyl-tRNA(Tyr) + AMP + diphosphate + H(+)</text>
        <dbReference type="Rhea" id="RHEA:10220"/>
        <dbReference type="Rhea" id="RHEA-COMP:9706"/>
        <dbReference type="Rhea" id="RHEA-COMP:9707"/>
        <dbReference type="ChEBI" id="CHEBI:15378"/>
        <dbReference type="ChEBI" id="CHEBI:30616"/>
        <dbReference type="ChEBI" id="CHEBI:33019"/>
        <dbReference type="ChEBI" id="CHEBI:58315"/>
        <dbReference type="ChEBI" id="CHEBI:78442"/>
        <dbReference type="ChEBI" id="CHEBI:78536"/>
        <dbReference type="ChEBI" id="CHEBI:456215"/>
        <dbReference type="EC" id="6.1.1.1"/>
    </reaction>
</comment>
<dbReference type="InterPro" id="IPR050489">
    <property type="entry name" value="Tyr-tRNA_synthase"/>
</dbReference>
<dbReference type="GO" id="GO:0006437">
    <property type="term" value="P:tyrosyl-tRNA aminoacylation"/>
    <property type="evidence" value="ECO:0007669"/>
    <property type="project" value="TreeGrafter"/>
</dbReference>
<protein>
    <recommendedName>
        <fullName evidence="1">tyrosine--tRNA ligase</fullName>
        <ecNumber evidence="1">6.1.1.1</ecNumber>
    </recommendedName>
    <alternativeName>
        <fullName evidence="2">Tyrosyl-tRNA synthetase</fullName>
    </alternativeName>
</protein>
<dbReference type="Gene3D" id="3.40.50.620">
    <property type="entry name" value="HUPs"/>
    <property type="match status" value="1"/>
</dbReference>
<accession>A0A101EKR6</accession>
<keyword evidence="4" id="KW-0436">Ligase</keyword>
<feature type="non-terminal residue" evidence="4">
    <location>
        <position position="1"/>
    </location>
</feature>
<organism evidence="4 5">
    <name type="scientific">Thermococcus sibiricus</name>
    <dbReference type="NCBI Taxonomy" id="172049"/>
    <lineage>
        <taxon>Archaea</taxon>
        <taxon>Methanobacteriati</taxon>
        <taxon>Methanobacteriota</taxon>
        <taxon>Thermococci</taxon>
        <taxon>Thermococcales</taxon>
        <taxon>Thermococcaceae</taxon>
        <taxon>Thermococcus</taxon>
    </lineage>
</organism>
<dbReference type="PANTHER" id="PTHR46264:SF4">
    <property type="entry name" value="TYROSINE--TRNA LIGASE, CYTOPLASMIC"/>
    <property type="match status" value="1"/>
</dbReference>
<evidence type="ECO:0000256" key="2">
    <source>
        <dbReference type="ARBA" id="ARBA00033323"/>
    </source>
</evidence>